<dbReference type="Proteomes" id="UP000770015">
    <property type="component" value="Unassembled WGS sequence"/>
</dbReference>
<keyword evidence="3" id="KW-1015">Disulfide bond</keyword>
<name>A0A9P8VJS0_9PEZI</name>
<proteinExistence type="inferred from homology"/>
<dbReference type="OrthoDB" id="1637350at2759"/>
<keyword evidence="2" id="KW-0732">Signal</keyword>
<evidence type="ECO:0000256" key="7">
    <source>
        <dbReference type="ARBA" id="ARBA00037631"/>
    </source>
</evidence>
<reference evidence="11" key="1">
    <citation type="journal article" date="2021" name="Nat. Commun.">
        <title>Genetic determinants of endophytism in the Arabidopsis root mycobiome.</title>
        <authorList>
            <person name="Mesny F."/>
            <person name="Miyauchi S."/>
            <person name="Thiergart T."/>
            <person name="Pickel B."/>
            <person name="Atanasova L."/>
            <person name="Karlsson M."/>
            <person name="Huettel B."/>
            <person name="Barry K.W."/>
            <person name="Haridas S."/>
            <person name="Chen C."/>
            <person name="Bauer D."/>
            <person name="Andreopoulos W."/>
            <person name="Pangilinan J."/>
            <person name="LaButti K."/>
            <person name="Riley R."/>
            <person name="Lipzen A."/>
            <person name="Clum A."/>
            <person name="Drula E."/>
            <person name="Henrissat B."/>
            <person name="Kohler A."/>
            <person name="Grigoriev I.V."/>
            <person name="Martin F.M."/>
            <person name="Hacquard S."/>
        </authorList>
    </citation>
    <scope>NUCLEOTIDE SEQUENCE</scope>
    <source>
        <strain evidence="11">MPI-SDFR-AT-0117</strain>
    </source>
</reference>
<dbReference type="PANTHER" id="PTHR31683">
    <property type="entry name" value="PECTATE LYASE 18-RELATED"/>
    <property type="match status" value="1"/>
</dbReference>
<evidence type="ECO:0000256" key="2">
    <source>
        <dbReference type="ARBA" id="ARBA00022729"/>
    </source>
</evidence>
<evidence type="ECO:0000256" key="3">
    <source>
        <dbReference type="ARBA" id="ARBA00023157"/>
    </source>
</evidence>
<evidence type="ECO:0000313" key="12">
    <source>
        <dbReference type="Proteomes" id="UP000770015"/>
    </source>
</evidence>
<evidence type="ECO:0000256" key="1">
    <source>
        <dbReference type="ARBA" id="ARBA00010980"/>
    </source>
</evidence>
<keyword evidence="5 11" id="KW-0456">Lyase</keyword>
<evidence type="ECO:0000256" key="6">
    <source>
        <dbReference type="ARBA" id="ARBA00036818"/>
    </source>
</evidence>
<dbReference type="PANTHER" id="PTHR31683:SF67">
    <property type="entry name" value="PECTIN LYASE F-RELATED"/>
    <property type="match status" value="1"/>
</dbReference>
<dbReference type="GO" id="GO:0047490">
    <property type="term" value="F:pectin lyase activity"/>
    <property type="evidence" value="ECO:0007669"/>
    <property type="project" value="UniProtKB-EC"/>
</dbReference>
<sequence length="227" mass="24153">MTRGGSHPCPKTTGTGLVPSNLHTLSGSRNRLFASRLTISNSEFDGTTSTSASCNGDHYWTMMFYGKGDRVTIDRNYYHDVSGRAPKLGQPGSTGVFQASNNYFKNMKGHAFDIYPGATALIEGNIFESVDIPMTDNSAKVSTVFDVPDAASASACSSSLGRACQLNSFSASGKWPSLKNSGALSNLAKSKNYLVKPVASNQVGGIISSSVGPTRLSRRSLGRREHI</sequence>
<comment type="caution">
    <text evidence="11">The sequence shown here is derived from an EMBL/GenBank/DDBJ whole genome shotgun (WGS) entry which is preliminary data.</text>
</comment>
<dbReference type="EMBL" id="JAGSXJ010000001">
    <property type="protein sequence ID" value="KAH6696780.1"/>
    <property type="molecule type" value="Genomic_DNA"/>
</dbReference>
<dbReference type="SUPFAM" id="SSF51126">
    <property type="entry name" value="Pectin lyase-like"/>
    <property type="match status" value="1"/>
</dbReference>
<dbReference type="InterPro" id="IPR011050">
    <property type="entry name" value="Pectin_lyase_fold/virulence"/>
</dbReference>
<dbReference type="AlphaFoldDB" id="A0A9P8VJS0"/>
<evidence type="ECO:0000313" key="11">
    <source>
        <dbReference type="EMBL" id="KAH6696780.1"/>
    </source>
</evidence>
<evidence type="ECO:0000256" key="4">
    <source>
        <dbReference type="ARBA" id="ARBA00023180"/>
    </source>
</evidence>
<evidence type="ECO:0000256" key="8">
    <source>
        <dbReference type="ARBA" id="ARBA00039082"/>
    </source>
</evidence>
<evidence type="ECO:0000256" key="5">
    <source>
        <dbReference type="ARBA" id="ARBA00023239"/>
    </source>
</evidence>
<comment type="similarity">
    <text evidence="1">Belongs to the polysaccharide lyase 1 family.</text>
</comment>
<evidence type="ECO:0000256" key="9">
    <source>
        <dbReference type="SAM" id="MobiDB-lite"/>
    </source>
</evidence>
<evidence type="ECO:0000259" key="10">
    <source>
        <dbReference type="Pfam" id="PF00544"/>
    </source>
</evidence>
<dbReference type="InterPro" id="IPR045032">
    <property type="entry name" value="PEL"/>
</dbReference>
<dbReference type="EC" id="4.2.2.10" evidence="8"/>
<accession>A0A9P8VJS0</accession>
<dbReference type="Pfam" id="PF00544">
    <property type="entry name" value="Pectate_lyase_4"/>
    <property type="match status" value="1"/>
</dbReference>
<gene>
    <name evidence="11" type="ORF">F5X68DRAFT_257121</name>
</gene>
<organism evidence="11 12">
    <name type="scientific">Plectosphaerella plurivora</name>
    <dbReference type="NCBI Taxonomy" id="936078"/>
    <lineage>
        <taxon>Eukaryota</taxon>
        <taxon>Fungi</taxon>
        <taxon>Dikarya</taxon>
        <taxon>Ascomycota</taxon>
        <taxon>Pezizomycotina</taxon>
        <taxon>Sordariomycetes</taxon>
        <taxon>Hypocreomycetidae</taxon>
        <taxon>Glomerellales</taxon>
        <taxon>Plectosphaerellaceae</taxon>
        <taxon>Plectosphaerella</taxon>
    </lineage>
</organism>
<comment type="function">
    <text evidence="7">Pectinolytic enzymes consist of four classes of enzymes: pectin lyase, polygalacturonase, pectin methylesterase and rhamnogalacturonase. Among pectinolytic enzymes, pectin lyase is the most important in depolymerization of pectin, since it cleaves internal glycosidic bonds of highly methylated pectins.</text>
</comment>
<keyword evidence="12" id="KW-1185">Reference proteome</keyword>
<dbReference type="InterPro" id="IPR002022">
    <property type="entry name" value="Pec_lyase"/>
</dbReference>
<dbReference type="GO" id="GO:0030570">
    <property type="term" value="F:pectate lyase activity"/>
    <property type="evidence" value="ECO:0007669"/>
    <property type="project" value="InterPro"/>
</dbReference>
<dbReference type="InterPro" id="IPR012334">
    <property type="entry name" value="Pectin_lyas_fold"/>
</dbReference>
<comment type="catalytic activity">
    <reaction evidence="6">
        <text>Eliminative cleavage of (1-&gt;4)-alpha-D-galacturonan methyl ester to give oligosaccharides with 4-deoxy-6-O-methyl-alpha-D-galact-4-enuronosyl groups at their non-reducing ends.</text>
        <dbReference type="EC" id="4.2.2.10"/>
    </reaction>
</comment>
<feature type="domain" description="Pectate lyase" evidence="10">
    <location>
        <begin position="36"/>
        <end position="203"/>
    </location>
</feature>
<feature type="region of interest" description="Disordered" evidence="9">
    <location>
        <begin position="1"/>
        <end position="21"/>
    </location>
</feature>
<protein>
    <recommendedName>
        <fullName evidence="8">pectin lyase</fullName>
        <ecNumber evidence="8">4.2.2.10</ecNumber>
    </recommendedName>
</protein>
<keyword evidence="4" id="KW-0325">Glycoprotein</keyword>
<dbReference type="Gene3D" id="2.160.20.10">
    <property type="entry name" value="Single-stranded right-handed beta-helix, Pectin lyase-like"/>
    <property type="match status" value="1"/>
</dbReference>